<dbReference type="WBParaSite" id="Csp11.Scaffold629.g16387.t1">
    <property type="protein sequence ID" value="Csp11.Scaffold629.g16387.t1"/>
    <property type="gene ID" value="Csp11.Scaffold629.g16387"/>
</dbReference>
<protein>
    <submittedName>
        <fullName evidence="4">Uncharacterized protein</fullName>
    </submittedName>
</protein>
<proteinExistence type="predicted"/>
<evidence type="ECO:0000256" key="1">
    <source>
        <dbReference type="SAM" id="MobiDB-lite"/>
    </source>
</evidence>
<organism evidence="3 4">
    <name type="scientific">Caenorhabditis tropicalis</name>
    <dbReference type="NCBI Taxonomy" id="1561998"/>
    <lineage>
        <taxon>Eukaryota</taxon>
        <taxon>Metazoa</taxon>
        <taxon>Ecdysozoa</taxon>
        <taxon>Nematoda</taxon>
        <taxon>Chromadorea</taxon>
        <taxon>Rhabditida</taxon>
        <taxon>Rhabditina</taxon>
        <taxon>Rhabditomorpha</taxon>
        <taxon>Rhabditoidea</taxon>
        <taxon>Rhabditidae</taxon>
        <taxon>Peloderinae</taxon>
        <taxon>Caenorhabditis</taxon>
    </lineage>
</organism>
<feature type="signal peptide" evidence="2">
    <location>
        <begin position="1"/>
        <end position="20"/>
    </location>
</feature>
<reference evidence="4" key="1">
    <citation type="submission" date="2016-11" db="UniProtKB">
        <authorList>
            <consortium name="WormBaseParasite"/>
        </authorList>
    </citation>
    <scope>IDENTIFICATION</scope>
</reference>
<evidence type="ECO:0000256" key="2">
    <source>
        <dbReference type="SAM" id="SignalP"/>
    </source>
</evidence>
<dbReference type="AlphaFoldDB" id="A0A1I7UA23"/>
<sequence>MKSFHFVLLLLFSLVFLAETSILRFNKGLGKGFGEGPSIKKLLEKKDYIMGGRNGMAIRDPVTGPNAKKNQPVEN</sequence>
<keyword evidence="3" id="KW-1185">Reference proteome</keyword>
<evidence type="ECO:0000313" key="3">
    <source>
        <dbReference type="Proteomes" id="UP000095282"/>
    </source>
</evidence>
<keyword evidence="2" id="KW-0732">Signal</keyword>
<feature type="region of interest" description="Disordered" evidence="1">
    <location>
        <begin position="56"/>
        <end position="75"/>
    </location>
</feature>
<evidence type="ECO:0000313" key="4">
    <source>
        <dbReference type="WBParaSite" id="Csp11.Scaffold629.g16387.t1"/>
    </source>
</evidence>
<feature type="chain" id="PRO_5009308704" evidence="2">
    <location>
        <begin position="21"/>
        <end position="75"/>
    </location>
</feature>
<accession>A0A1I7UA23</accession>
<dbReference type="Proteomes" id="UP000095282">
    <property type="component" value="Unplaced"/>
</dbReference>
<name>A0A1I7UA23_9PELO</name>